<keyword evidence="1" id="KW-0812">Transmembrane</keyword>
<keyword evidence="3" id="KW-1185">Reference proteome</keyword>
<name>A0A1V9XYI4_9ACAR</name>
<evidence type="ECO:0000313" key="3">
    <source>
        <dbReference type="Proteomes" id="UP000192247"/>
    </source>
</evidence>
<feature type="transmembrane region" description="Helical" evidence="1">
    <location>
        <begin position="46"/>
        <end position="64"/>
    </location>
</feature>
<protein>
    <submittedName>
        <fullName evidence="2">Uncharacterized protein</fullName>
    </submittedName>
</protein>
<reference evidence="2 3" key="1">
    <citation type="journal article" date="2017" name="Gigascience">
        <title>Draft genome of the honey bee ectoparasitic mite, Tropilaelaps mercedesae, is shaped by the parasitic life history.</title>
        <authorList>
            <person name="Dong X."/>
            <person name="Armstrong S.D."/>
            <person name="Xia D."/>
            <person name="Makepeace B.L."/>
            <person name="Darby A.C."/>
            <person name="Kadowaki T."/>
        </authorList>
    </citation>
    <scope>NUCLEOTIDE SEQUENCE [LARGE SCALE GENOMIC DNA]</scope>
    <source>
        <strain evidence="2">Wuxi-XJTLU</strain>
    </source>
</reference>
<dbReference type="InParanoid" id="A0A1V9XYI4"/>
<accession>A0A1V9XYI4</accession>
<organism evidence="2 3">
    <name type="scientific">Tropilaelaps mercedesae</name>
    <dbReference type="NCBI Taxonomy" id="418985"/>
    <lineage>
        <taxon>Eukaryota</taxon>
        <taxon>Metazoa</taxon>
        <taxon>Ecdysozoa</taxon>
        <taxon>Arthropoda</taxon>
        <taxon>Chelicerata</taxon>
        <taxon>Arachnida</taxon>
        <taxon>Acari</taxon>
        <taxon>Parasitiformes</taxon>
        <taxon>Mesostigmata</taxon>
        <taxon>Gamasina</taxon>
        <taxon>Dermanyssoidea</taxon>
        <taxon>Laelapidae</taxon>
        <taxon>Tropilaelaps</taxon>
    </lineage>
</organism>
<keyword evidence="1" id="KW-0472">Membrane</keyword>
<comment type="caution">
    <text evidence="2">The sequence shown here is derived from an EMBL/GenBank/DDBJ whole genome shotgun (WGS) entry which is preliminary data.</text>
</comment>
<evidence type="ECO:0000256" key="1">
    <source>
        <dbReference type="SAM" id="Phobius"/>
    </source>
</evidence>
<gene>
    <name evidence="2" type="ORF">BIW11_06347</name>
</gene>
<sequence>MSPPDIMGTPTSRNECRIAKEAILFIIGVAAIICAKLTDGRDWSKAFYLIGTLCFFMLICILVWRCCCCCCHQEKPGYIISECAPAVPTRAEVQIDYPPPYPGAPPAMPPATEASPYPPYSAQAMPISPSYPYGENRQPAFNPNLPPSTLH</sequence>
<proteinExistence type="predicted"/>
<evidence type="ECO:0000313" key="2">
    <source>
        <dbReference type="EMBL" id="OQR78529.1"/>
    </source>
</evidence>
<keyword evidence="1" id="KW-1133">Transmembrane helix</keyword>
<dbReference type="EMBL" id="MNPL01002127">
    <property type="protein sequence ID" value="OQR78529.1"/>
    <property type="molecule type" value="Genomic_DNA"/>
</dbReference>
<dbReference type="Proteomes" id="UP000192247">
    <property type="component" value="Unassembled WGS sequence"/>
</dbReference>
<dbReference type="AlphaFoldDB" id="A0A1V9XYI4"/>